<accession>A0A4Y9QU60</accession>
<reference evidence="1 2" key="1">
    <citation type="submission" date="2019-03" db="EMBL/GenBank/DDBJ databases">
        <title>Algoriphagus sp. nov, a new strain isolated from root system soil of mangrove plant Kandelia.</title>
        <authorList>
            <person name="Yin Q."/>
            <person name="Wang K."/>
            <person name="Song Z."/>
        </authorList>
    </citation>
    <scope>NUCLEOTIDE SEQUENCE [LARGE SCALE GENOMIC DNA]</scope>
    <source>
        <strain evidence="1 2">XY-J91</strain>
    </source>
</reference>
<dbReference type="RefSeq" id="WP_135073858.1">
    <property type="nucleotide sequence ID" value="NZ_SPSB01000003.1"/>
</dbReference>
<name>A0A4Y9QU60_9BACT</name>
<protein>
    <submittedName>
        <fullName evidence="1">Uncharacterized protein</fullName>
    </submittedName>
</protein>
<evidence type="ECO:0000313" key="2">
    <source>
        <dbReference type="Proteomes" id="UP000297647"/>
    </source>
</evidence>
<proteinExistence type="predicted"/>
<dbReference type="Proteomes" id="UP000297647">
    <property type="component" value="Unassembled WGS sequence"/>
</dbReference>
<gene>
    <name evidence="1" type="ORF">E4S40_10715</name>
</gene>
<organism evidence="1 2">
    <name type="scientific">Algoriphagus kandeliae</name>
    <dbReference type="NCBI Taxonomy" id="2562278"/>
    <lineage>
        <taxon>Bacteria</taxon>
        <taxon>Pseudomonadati</taxon>
        <taxon>Bacteroidota</taxon>
        <taxon>Cytophagia</taxon>
        <taxon>Cytophagales</taxon>
        <taxon>Cyclobacteriaceae</taxon>
        <taxon>Algoriphagus</taxon>
    </lineage>
</organism>
<comment type="caution">
    <text evidence="1">The sequence shown here is derived from an EMBL/GenBank/DDBJ whole genome shotgun (WGS) entry which is preliminary data.</text>
</comment>
<evidence type="ECO:0000313" key="1">
    <source>
        <dbReference type="EMBL" id="TFV94485.1"/>
    </source>
</evidence>
<keyword evidence="2" id="KW-1185">Reference proteome</keyword>
<sequence length="161" mass="18998">MAFWDRNKNSKELRVIKTARDKDSINKAAKNGYKPVIKKVEPSEQIRSKFSVIQNKKTGEIEIIGDYRMEYHMDNESEYETVIEWTFYYPYKFKSPFAAYLIPKDIETGERVFIEDLIEDYIGASWNQGDTYRLESCEAIWNGTDLEIQYDPMTNRSDFVG</sequence>
<dbReference type="OrthoDB" id="982154at2"/>
<dbReference type="EMBL" id="SPSB01000003">
    <property type="protein sequence ID" value="TFV94485.1"/>
    <property type="molecule type" value="Genomic_DNA"/>
</dbReference>
<dbReference type="AlphaFoldDB" id="A0A4Y9QU60"/>